<dbReference type="InterPro" id="IPR024053">
    <property type="entry name" value="VHL_beta_dom"/>
</dbReference>
<dbReference type="RefSeq" id="WP_135758495.1">
    <property type="nucleotide sequence ID" value="NZ_RQHW01000002.1"/>
</dbReference>
<protein>
    <recommendedName>
        <fullName evidence="2">von Hippel-Lindau disease tumour suppressor beta domain-containing protein</fullName>
    </recommendedName>
</protein>
<sequence length="362" mass="41489">MFRIFRPITYLSLLFCLLPLEAQTANKSLSCDSKWKSSGGGSAIVASFSNLTRENLKLYWIDTQGKSVFYSELVPNQTLEMNTYAKHIWKLDNQNGKCIGVYQLTKSDEMITIQGNAKVPAKTNRVSAVSPELADYYNLSPFYKKYINETGIPILASEKVSDKALIRANEILKFMLKQLPQVPGRLQMYRIRLAIIGAKEQTLDIPEHSDMQTAFPEENWNERARGFGATISRPATSFGEENLLCFPNDRYRGENIMVHEFAHTIMFSLSYTNPPLYKEILAAYKAAKKKGLWKNTYAESNEDEYWAEGVQSWFDTNLESIPTNGIHGEIDTRKELETYDPQLYQVIRKVFGDDTFDFKCNY</sequence>
<keyword evidence="1" id="KW-0732">Signal</keyword>
<dbReference type="Gene3D" id="3.40.390.10">
    <property type="entry name" value="Collagenase (Catalytic Domain)"/>
    <property type="match status" value="1"/>
</dbReference>
<dbReference type="Pfam" id="PF01847">
    <property type="entry name" value="VHL"/>
    <property type="match status" value="1"/>
</dbReference>
<feature type="signal peptide" evidence="1">
    <location>
        <begin position="1"/>
        <end position="24"/>
    </location>
</feature>
<dbReference type="SUPFAM" id="SSF55486">
    <property type="entry name" value="Metalloproteases ('zincins'), catalytic domain"/>
    <property type="match status" value="1"/>
</dbReference>
<reference evidence="3" key="1">
    <citation type="journal article" date="2019" name="PLoS Negl. Trop. Dis.">
        <title>Revisiting the worldwide diversity of Leptospira species in the environment.</title>
        <authorList>
            <person name="Vincent A.T."/>
            <person name="Schiettekatte O."/>
            <person name="Bourhy P."/>
            <person name="Veyrier F.J."/>
            <person name="Picardeau M."/>
        </authorList>
    </citation>
    <scope>NUCLEOTIDE SEQUENCE [LARGE SCALE GENOMIC DNA]</scope>
    <source>
        <strain evidence="3">201300427</strain>
    </source>
</reference>
<proteinExistence type="predicted"/>
<evidence type="ECO:0000256" key="1">
    <source>
        <dbReference type="SAM" id="SignalP"/>
    </source>
</evidence>
<accession>A0A4R9M2H3</accession>
<gene>
    <name evidence="3" type="ORF">EHS15_00100</name>
</gene>
<dbReference type="AlphaFoldDB" id="A0A4R9M2H3"/>
<dbReference type="Gene3D" id="2.60.40.780">
    <property type="entry name" value="von Hippel-Lindau disease tumour suppressor, beta domain"/>
    <property type="match status" value="1"/>
</dbReference>
<feature type="chain" id="PRO_5020505405" description="von Hippel-Lindau disease tumour suppressor beta domain-containing protein" evidence="1">
    <location>
        <begin position="25"/>
        <end position="362"/>
    </location>
</feature>
<dbReference type="OrthoDB" id="370546at2"/>
<feature type="domain" description="von Hippel-Lindau disease tumour suppressor beta" evidence="2">
    <location>
        <begin position="44"/>
        <end position="91"/>
    </location>
</feature>
<evidence type="ECO:0000313" key="3">
    <source>
        <dbReference type="EMBL" id="TGN20960.1"/>
    </source>
</evidence>
<organism evidence="3 4">
    <name type="scientific">Leptospira idonii</name>
    <dbReference type="NCBI Taxonomy" id="1193500"/>
    <lineage>
        <taxon>Bacteria</taxon>
        <taxon>Pseudomonadati</taxon>
        <taxon>Spirochaetota</taxon>
        <taxon>Spirochaetia</taxon>
        <taxon>Leptospirales</taxon>
        <taxon>Leptospiraceae</taxon>
        <taxon>Leptospira</taxon>
    </lineage>
</organism>
<dbReference type="SUPFAM" id="SSF49468">
    <property type="entry name" value="VHL"/>
    <property type="match status" value="1"/>
</dbReference>
<comment type="caution">
    <text evidence="3">The sequence shown here is derived from an EMBL/GenBank/DDBJ whole genome shotgun (WGS) entry which is preliminary data.</text>
</comment>
<name>A0A4R9M2H3_9LEPT</name>
<dbReference type="GO" id="GO:0008237">
    <property type="term" value="F:metallopeptidase activity"/>
    <property type="evidence" value="ECO:0007669"/>
    <property type="project" value="InterPro"/>
</dbReference>
<dbReference type="InterPro" id="IPR037140">
    <property type="entry name" value="VHL_beta_dom_sf"/>
</dbReference>
<dbReference type="InterPro" id="IPR036208">
    <property type="entry name" value="VHL_sf"/>
</dbReference>
<dbReference type="EMBL" id="RQHW01000002">
    <property type="protein sequence ID" value="TGN20960.1"/>
    <property type="molecule type" value="Genomic_DNA"/>
</dbReference>
<evidence type="ECO:0000313" key="4">
    <source>
        <dbReference type="Proteomes" id="UP000298058"/>
    </source>
</evidence>
<dbReference type="InterPro" id="IPR024079">
    <property type="entry name" value="MetalloPept_cat_dom_sf"/>
</dbReference>
<keyword evidence="4" id="KW-1185">Reference proteome</keyword>
<evidence type="ECO:0000259" key="2">
    <source>
        <dbReference type="Pfam" id="PF01847"/>
    </source>
</evidence>
<dbReference type="Proteomes" id="UP000298058">
    <property type="component" value="Unassembled WGS sequence"/>
</dbReference>